<dbReference type="OrthoDB" id="1191002at2"/>
<reference evidence="1 2" key="1">
    <citation type="submission" date="2018-02" db="EMBL/GenBank/DDBJ databases">
        <title>Genomic Encyclopedia of Archaeal and Bacterial Type Strains, Phase II (KMG-II): from individual species to whole genera.</title>
        <authorList>
            <person name="Goeker M."/>
        </authorList>
    </citation>
    <scope>NUCLEOTIDE SEQUENCE [LARGE SCALE GENOMIC DNA]</scope>
    <source>
        <strain evidence="1 2">DSM 16809</strain>
    </source>
</reference>
<evidence type="ECO:0008006" key="3">
    <source>
        <dbReference type="Google" id="ProtNLM"/>
    </source>
</evidence>
<dbReference type="RefSeq" id="WP_146080349.1">
    <property type="nucleotide sequence ID" value="NZ_MQVW01000022.1"/>
</dbReference>
<evidence type="ECO:0000313" key="1">
    <source>
        <dbReference type="EMBL" id="PPK96290.1"/>
    </source>
</evidence>
<sequence length="162" mass="18740">MNKGCFVLMILFLSVCISCLSEEDKEERALDMARKEMQNIDMDYVDRYPVFDDCDEMLTTSDCFYETLCNVIDQKLREDYIAIQLEQRDSVYASISVDNKGVIEYDSIFKCARTINKERLDSILKDRLTDFPIIKSAVKRSIPVSTTYRLPIVFIPVDSLGN</sequence>
<proteinExistence type="predicted"/>
<protein>
    <recommendedName>
        <fullName evidence="3">TonB-like protein</fullName>
    </recommendedName>
</protein>
<evidence type="ECO:0000313" key="2">
    <source>
        <dbReference type="Proteomes" id="UP000239002"/>
    </source>
</evidence>
<dbReference type="EMBL" id="PTJE01000001">
    <property type="protein sequence ID" value="PPK96290.1"/>
    <property type="molecule type" value="Genomic_DNA"/>
</dbReference>
<dbReference type="AlphaFoldDB" id="A0A2S6IQ78"/>
<name>A0A2S6IQ78_9FLAO</name>
<organism evidence="1 2">
    <name type="scientific">Nonlabens xylanidelens</name>
    <dbReference type="NCBI Taxonomy" id="191564"/>
    <lineage>
        <taxon>Bacteria</taxon>
        <taxon>Pseudomonadati</taxon>
        <taxon>Bacteroidota</taxon>
        <taxon>Flavobacteriia</taxon>
        <taxon>Flavobacteriales</taxon>
        <taxon>Flavobacteriaceae</taxon>
        <taxon>Nonlabens</taxon>
    </lineage>
</organism>
<dbReference type="Proteomes" id="UP000239002">
    <property type="component" value="Unassembled WGS sequence"/>
</dbReference>
<keyword evidence="2" id="KW-1185">Reference proteome</keyword>
<comment type="caution">
    <text evidence="1">The sequence shown here is derived from an EMBL/GenBank/DDBJ whole genome shotgun (WGS) entry which is preliminary data.</text>
</comment>
<gene>
    <name evidence="1" type="ORF">LY01_00106</name>
</gene>
<accession>A0A2S6IQ78</accession>